<keyword evidence="8" id="KW-1185">Reference proteome</keyword>
<dbReference type="GO" id="GO:0004174">
    <property type="term" value="F:electron-transferring-flavoprotein dehydrogenase activity"/>
    <property type="evidence" value="ECO:0000318"/>
    <property type="project" value="GO_Central"/>
</dbReference>
<gene>
    <name evidence="7" type="ORF">UMAG_01967</name>
</gene>
<keyword evidence="2" id="KW-0285">Flavoprotein</keyword>
<dbReference type="GO" id="GO:0043065">
    <property type="term" value="P:positive regulation of apoptotic process"/>
    <property type="evidence" value="ECO:0000318"/>
    <property type="project" value="GO_Central"/>
</dbReference>
<dbReference type="InterPro" id="IPR023753">
    <property type="entry name" value="FAD/NAD-binding_dom"/>
</dbReference>
<sequence length="394" mass="41634">MSSECLNVVVVGAASAGINVATKLAKSLPATHRVVLVEANPVAYWSIGALRAAVQPGFESKIVHDLTSQSVFGSDDRHVVLAGTRVVDLQADHVVVDKDVSAVLSGSSTDGGRTRIAVDRVVLAIGSDYGFPARISPSARTKQDVLDQFIRMQNDIAAASSILIVGGGPTGVEFAGELLQVHPGKKVTLITRGPGLVTNGNDNYAGLSSKLLSQLKTKGVKVILNDSIALDQEQTGPLESMRTFQTEKAEQVSADYIMIGSGGKPHTRWITDIDAEILDANGRIQTSAHFSVLGSHRWAKYYAIGDAAATPGPKVAYLAAQHAPLLAHNMVCDITRQTDSLKQVSAPSADIIAVPLGTTGGAAYFIFFSLGAWLTSLIKGKTLFLATFEAWFKA</sequence>
<comment type="similarity">
    <text evidence="1">Belongs to the FAD-dependent oxidoreductase family.</text>
</comment>
<evidence type="ECO:0000256" key="3">
    <source>
        <dbReference type="ARBA" id="ARBA00022827"/>
    </source>
</evidence>
<dbReference type="GO" id="GO:0008637">
    <property type="term" value="P:apoptotic mitochondrial changes"/>
    <property type="evidence" value="ECO:0000318"/>
    <property type="project" value="GO_Central"/>
</dbReference>
<dbReference type="PANTHER" id="PTHR43735">
    <property type="entry name" value="APOPTOSIS-INDUCING FACTOR 1"/>
    <property type="match status" value="1"/>
</dbReference>
<evidence type="ECO:0000313" key="7">
    <source>
        <dbReference type="EMBL" id="KIS70819.1"/>
    </source>
</evidence>
<dbReference type="Pfam" id="PF07992">
    <property type="entry name" value="Pyr_redox_2"/>
    <property type="match status" value="1"/>
</dbReference>
<dbReference type="GO" id="GO:0005737">
    <property type="term" value="C:cytoplasm"/>
    <property type="evidence" value="ECO:0000318"/>
    <property type="project" value="GO_Central"/>
</dbReference>
<keyword evidence="3" id="KW-0274">FAD</keyword>
<keyword evidence="5" id="KW-0472">Membrane</keyword>
<dbReference type="KEGG" id="uma:UMAG_01967"/>
<dbReference type="SUPFAM" id="SSF51905">
    <property type="entry name" value="FAD/NAD(P)-binding domain"/>
    <property type="match status" value="1"/>
</dbReference>
<dbReference type="Proteomes" id="UP000000561">
    <property type="component" value="Chromosome 3"/>
</dbReference>
<dbReference type="EMBL" id="CM003142">
    <property type="protein sequence ID" value="KIS70819.1"/>
    <property type="molecule type" value="Genomic_DNA"/>
</dbReference>
<evidence type="ECO:0000256" key="2">
    <source>
        <dbReference type="ARBA" id="ARBA00022630"/>
    </source>
</evidence>
<keyword evidence="4" id="KW-0560">Oxidoreductase</keyword>
<reference evidence="7 8" key="1">
    <citation type="journal article" date="2006" name="Nature">
        <title>Insights from the genome of the biotrophic fungal plant pathogen Ustilago maydis.</title>
        <authorList>
            <person name="Kamper J."/>
            <person name="Kahmann R."/>
            <person name="Bolker M."/>
            <person name="Ma L.J."/>
            <person name="Brefort T."/>
            <person name="Saville B.J."/>
            <person name="Banuett F."/>
            <person name="Kronstad J.W."/>
            <person name="Gold S.E."/>
            <person name="Muller O."/>
            <person name="Perlin M.H."/>
            <person name="Wosten H.A."/>
            <person name="de Vries R."/>
            <person name="Ruiz-Herrera J."/>
            <person name="Reynaga-Pena C.G."/>
            <person name="Snetselaar K."/>
            <person name="McCann M."/>
            <person name="Perez-Martin J."/>
            <person name="Feldbrugge M."/>
            <person name="Basse C.W."/>
            <person name="Steinberg G."/>
            <person name="Ibeas J.I."/>
            <person name="Holloman W."/>
            <person name="Guzman P."/>
            <person name="Farman M."/>
            <person name="Stajich J.E."/>
            <person name="Sentandreu R."/>
            <person name="Gonzalez-Prieto J.M."/>
            <person name="Kennell J.C."/>
            <person name="Molina L."/>
            <person name="Schirawski J."/>
            <person name="Mendoza-Mendoza A."/>
            <person name="Greilinger D."/>
            <person name="Munch K."/>
            <person name="Rossel N."/>
            <person name="Scherer M."/>
            <person name="Vranes M."/>
            <person name="Ladendorf O."/>
            <person name="Vincon V."/>
            <person name="Fuchs U."/>
            <person name="Sandrock B."/>
            <person name="Meng S."/>
            <person name="Ho E.C."/>
            <person name="Cahill M.J."/>
            <person name="Boyce K.J."/>
            <person name="Klose J."/>
            <person name="Klosterman S.J."/>
            <person name="Deelstra H.J."/>
            <person name="Ortiz-Castellanos L."/>
            <person name="Li W."/>
            <person name="Sanchez-Alonso P."/>
            <person name="Schreier P.H."/>
            <person name="Hauser-Hahn I."/>
            <person name="Vaupel M."/>
            <person name="Koopmann E."/>
            <person name="Friedrich G."/>
            <person name="Voss H."/>
            <person name="Schluter T."/>
            <person name="Margolis J."/>
            <person name="Platt D."/>
            <person name="Swimmer C."/>
            <person name="Gnirke A."/>
            <person name="Chen F."/>
            <person name="Vysotskaia V."/>
            <person name="Mannhaupt G."/>
            <person name="Guldener U."/>
            <person name="Munsterkotter M."/>
            <person name="Haase D."/>
            <person name="Oesterheld M."/>
            <person name="Mewes H.W."/>
            <person name="Mauceli E.W."/>
            <person name="DeCaprio D."/>
            <person name="Wade C.M."/>
            <person name="Butler J."/>
            <person name="Young S."/>
            <person name="Jaffe D.B."/>
            <person name="Calvo S."/>
            <person name="Nusbaum C."/>
            <person name="Galagan J."/>
            <person name="Birren B.W."/>
        </authorList>
    </citation>
    <scope>NUCLEOTIDE SEQUENCE [LARGE SCALE GENOMIC DNA]</scope>
    <source>
        <strain evidence="8">DSM 14603 / FGSC 9021 / UM521</strain>
    </source>
</reference>
<dbReference type="VEuPathDB" id="FungiDB:UMAG_01967"/>
<keyword evidence="5" id="KW-1133">Transmembrane helix</keyword>
<dbReference type="InParanoid" id="A0A0D1E3Z4"/>
<dbReference type="PANTHER" id="PTHR43735:SF3">
    <property type="entry name" value="FERROPTOSIS SUPPRESSOR PROTEIN 1"/>
    <property type="match status" value="1"/>
</dbReference>
<dbReference type="PRINTS" id="PR00411">
    <property type="entry name" value="PNDRDTASEI"/>
</dbReference>
<evidence type="ECO:0000256" key="1">
    <source>
        <dbReference type="ARBA" id="ARBA00006442"/>
    </source>
</evidence>
<name>A0A0D1E3Z4_MYCMD</name>
<dbReference type="OMA" id="WRSKYEK"/>
<evidence type="ECO:0000259" key="6">
    <source>
        <dbReference type="Pfam" id="PF07992"/>
    </source>
</evidence>
<dbReference type="InterPro" id="IPR036188">
    <property type="entry name" value="FAD/NAD-bd_sf"/>
</dbReference>
<accession>A0A0D1E3Z4</accession>
<dbReference type="GO" id="GO:0110076">
    <property type="term" value="P:negative regulation of ferroptosis"/>
    <property type="evidence" value="ECO:0000318"/>
    <property type="project" value="GO_Central"/>
</dbReference>
<dbReference type="GO" id="GO:0031966">
    <property type="term" value="C:mitochondrial membrane"/>
    <property type="evidence" value="ECO:0000318"/>
    <property type="project" value="GO_Central"/>
</dbReference>
<protein>
    <recommendedName>
        <fullName evidence="6">FAD/NAD(P)-binding domain-containing protein</fullName>
    </recommendedName>
</protein>
<evidence type="ECO:0000256" key="5">
    <source>
        <dbReference type="SAM" id="Phobius"/>
    </source>
</evidence>
<evidence type="ECO:0000256" key="4">
    <source>
        <dbReference type="ARBA" id="ARBA00023002"/>
    </source>
</evidence>
<feature type="domain" description="FAD/NAD(P)-binding" evidence="6">
    <location>
        <begin position="7"/>
        <end position="323"/>
    </location>
</feature>
<dbReference type="GO" id="GO:0050660">
    <property type="term" value="F:flavin adenine dinucleotide binding"/>
    <property type="evidence" value="ECO:0000318"/>
    <property type="project" value="GO_Central"/>
</dbReference>
<dbReference type="eggNOG" id="KOG2495">
    <property type="taxonomic scope" value="Eukaryota"/>
</dbReference>
<dbReference type="Gene3D" id="3.50.50.100">
    <property type="match status" value="1"/>
</dbReference>
<evidence type="ECO:0000313" key="8">
    <source>
        <dbReference type="Proteomes" id="UP000000561"/>
    </source>
</evidence>
<dbReference type="FunFam" id="3.50.50.100:FF:000032">
    <property type="entry name" value="Uncharacterized protein"/>
    <property type="match status" value="1"/>
</dbReference>
<dbReference type="RefSeq" id="XP_011387884.1">
    <property type="nucleotide sequence ID" value="XM_011389582.1"/>
</dbReference>
<dbReference type="GeneID" id="23562830"/>
<proteinExistence type="inferred from homology"/>
<dbReference type="STRING" id="237631.A0A0D1E3Z4"/>
<dbReference type="OrthoDB" id="202203at2759"/>
<dbReference type="PRINTS" id="PR00368">
    <property type="entry name" value="FADPNR"/>
</dbReference>
<keyword evidence="5" id="KW-0812">Transmembrane</keyword>
<organism evidence="7 8">
    <name type="scientific">Mycosarcoma maydis</name>
    <name type="common">Corn smut fungus</name>
    <name type="synonym">Ustilago maydis</name>
    <dbReference type="NCBI Taxonomy" id="5270"/>
    <lineage>
        <taxon>Eukaryota</taxon>
        <taxon>Fungi</taxon>
        <taxon>Dikarya</taxon>
        <taxon>Basidiomycota</taxon>
        <taxon>Ustilaginomycotina</taxon>
        <taxon>Ustilaginomycetes</taxon>
        <taxon>Ustilaginales</taxon>
        <taxon>Ustilaginaceae</taxon>
        <taxon>Mycosarcoma</taxon>
    </lineage>
</organism>
<feature type="transmembrane region" description="Helical" evidence="5">
    <location>
        <begin position="352"/>
        <end position="374"/>
    </location>
</feature>
<dbReference type="AlphaFoldDB" id="A0A0D1E3Z4"/>